<dbReference type="InterPro" id="IPR011990">
    <property type="entry name" value="TPR-like_helical_dom_sf"/>
</dbReference>
<dbReference type="EMBL" id="FNHS01000025">
    <property type="protein sequence ID" value="SDO52403.1"/>
    <property type="molecule type" value="Genomic_DNA"/>
</dbReference>
<dbReference type="PROSITE" id="PS50005">
    <property type="entry name" value="TPR"/>
    <property type="match status" value="1"/>
</dbReference>
<name>A0A1H0K9C3_9HYPH</name>
<dbReference type="STRING" id="582672.SAMN05216360_12548"/>
<dbReference type="InterPro" id="IPR019734">
    <property type="entry name" value="TPR_rpt"/>
</dbReference>
<feature type="repeat" description="TPR" evidence="1">
    <location>
        <begin position="530"/>
        <end position="563"/>
    </location>
</feature>
<feature type="compositionally biased region" description="Acidic residues" evidence="2">
    <location>
        <begin position="11"/>
        <end position="20"/>
    </location>
</feature>
<dbReference type="SUPFAM" id="SSF48452">
    <property type="entry name" value="TPR-like"/>
    <property type="match status" value="1"/>
</dbReference>
<sequence length="825" mass="90559">MAKTEDRDEQTVDGDANEEELSVRIVVRRDEKDDAPVFVRIKANSDQTGVVVEFPPDLSIGDAIEQSAAEAAKSAPADNASPIDERLKLLSDRMIVALQQRGLVAEQIANADFTIEATIDFSTGQIFARHKELHSFTKPPPEAINLASNFRTNFLEVLSKHGKIKDTITEQAAAGNHTEAARLGLSNEAHHAIMFGHSKDILDALVAIDVEAVDPALKKDLLLFLAALASKESRYDIAGPVSEDLLDGDFELEPEIRKSLKNGAAVAALHKGEKEYAISVWKELLADPTGLEAGERGWIWRNLSMAHDEGSVFAIQAAENSIDAFLEAGHKNDALQSIARLSDLQERSSPRDAINQYDRMMEIISQRGAFVDEIKANVLHRKARKLIDMTMSREALPIAQEAVELRRGIAGAEEHMIASLHLASIAATNFDEEDLAIELRNEAADLAKSIKSVHFDFAERVSALMRNFNAADAAALVAEADRSGDPEWIVWAGATAIISNPDLPPKAKLRGFEAVLQKLRKVDAKEEVMFPVKLAIGQCLRDLGEYRRAYPWYEQLVEANPLDMLAFDTLIDTLWKCDEWGLAANHLHDSINKFGAAPNRLYAYGRSLFEAGNMNGAIGALTKCIASPEAEDGVKTLARDMRDKAYDLGGTVAPAAPLPPKTGPVGLSEVTSAIQEFSAFVSSAKRMEFWQKSKETNKHEWITRPESRGQTLFHTYMQAKFGTRTEVFEEIDAGAGRLDVLLRFEGGLSVIVELKMCGAGYTTTYARSGEGQVRHYMQNRGIHTGYLVVFDGRSRDAGNPILDQSDTGSDTVMEVIVNISPVVSI</sequence>
<dbReference type="AlphaFoldDB" id="A0A1H0K9C3"/>
<evidence type="ECO:0000313" key="3">
    <source>
        <dbReference type="EMBL" id="SDO52403.1"/>
    </source>
</evidence>
<evidence type="ECO:0000256" key="1">
    <source>
        <dbReference type="PROSITE-ProRule" id="PRU00339"/>
    </source>
</evidence>
<protein>
    <submittedName>
        <fullName evidence="3">Uncharacterized protein</fullName>
    </submittedName>
</protein>
<keyword evidence="1" id="KW-0802">TPR repeat</keyword>
<dbReference type="OrthoDB" id="8478016at2"/>
<feature type="compositionally biased region" description="Basic and acidic residues" evidence="2">
    <location>
        <begin position="1"/>
        <end position="10"/>
    </location>
</feature>
<feature type="region of interest" description="Disordered" evidence="2">
    <location>
        <begin position="1"/>
        <end position="21"/>
    </location>
</feature>
<reference evidence="4" key="1">
    <citation type="submission" date="2016-10" db="EMBL/GenBank/DDBJ databases">
        <authorList>
            <person name="Varghese N."/>
            <person name="Submissions S."/>
        </authorList>
    </citation>
    <scope>NUCLEOTIDE SEQUENCE [LARGE SCALE GENOMIC DNA]</scope>
    <source>
        <strain evidence="4">BL47</strain>
    </source>
</reference>
<keyword evidence="4" id="KW-1185">Reference proteome</keyword>
<evidence type="ECO:0000313" key="4">
    <source>
        <dbReference type="Proteomes" id="UP000198704"/>
    </source>
</evidence>
<evidence type="ECO:0000256" key="2">
    <source>
        <dbReference type="SAM" id="MobiDB-lite"/>
    </source>
</evidence>
<gene>
    <name evidence="3" type="ORF">SAMN05216360_12548</name>
</gene>
<dbReference type="Gene3D" id="1.25.40.10">
    <property type="entry name" value="Tetratricopeptide repeat domain"/>
    <property type="match status" value="1"/>
</dbReference>
<proteinExistence type="predicted"/>
<dbReference type="Proteomes" id="UP000198704">
    <property type="component" value="Unassembled WGS sequence"/>
</dbReference>
<dbReference type="RefSeq" id="WP_143012345.1">
    <property type="nucleotide sequence ID" value="NZ_FNHS01000025.1"/>
</dbReference>
<organism evidence="3 4">
    <name type="scientific">Methylobacterium phyllostachyos</name>
    <dbReference type="NCBI Taxonomy" id="582672"/>
    <lineage>
        <taxon>Bacteria</taxon>
        <taxon>Pseudomonadati</taxon>
        <taxon>Pseudomonadota</taxon>
        <taxon>Alphaproteobacteria</taxon>
        <taxon>Hyphomicrobiales</taxon>
        <taxon>Methylobacteriaceae</taxon>
        <taxon>Methylobacterium</taxon>
    </lineage>
</organism>
<accession>A0A1H0K9C3</accession>